<dbReference type="InterPro" id="IPR036597">
    <property type="entry name" value="Fido-like_dom_sf"/>
</dbReference>
<sequence length="522" mass="59173">MATPNEKIAESLTKLKALQDANIVAIKESDLTRVHKERLVKNGFIREVIRGWYISVPHDKVKGDSTSWFTSFWEFCSRYLANRYGKDYCISAEQSLAFHAGNTTVPKQLIIRSPKGNNLSTKLLFGTSIFVMRSSLPDEAEIEDTYGIRGLSLPSSIVYSTPSAFKNQATDVRTALLSIRDASELLGILLEGGHSKIAGRLSGAFRNIGRDKIADEILKTMKIAGYDVRENDPFDTESPISFEVREKSPYVNRIKIMWHEMRKKIIPVFPKAPGIPKDLKRYLNEIDEIYVTDAYHSLSIERYKVTPELIEKVQSGKWNTEKDEEDRKQKDAMAARGYWLAFKEVRKSLERILSLENPGKVADEDHGAWYRQLFAPSVTVGLLRPSDLAGYRNNQVYIAQSMHTPVNKDSVREAMPALFELLEEEKEPGVRAVLGHFMFVYIHPYMDGNGRIGRFLMNSMLISGGYPWTVIPVEHRDRYMKTLEAASVDQDISPFAEYIAHLVNEGLKGNPVAKVDQQSNIA</sequence>
<evidence type="ECO:0000313" key="2">
    <source>
        <dbReference type="EMBL" id="MDN5215504.1"/>
    </source>
</evidence>
<dbReference type="SUPFAM" id="SSF140931">
    <property type="entry name" value="Fic-like"/>
    <property type="match status" value="1"/>
</dbReference>
<gene>
    <name evidence="2" type="ORF">QQ020_25730</name>
</gene>
<comment type="caution">
    <text evidence="2">The sequence shown here is derived from an EMBL/GenBank/DDBJ whole genome shotgun (WGS) entry which is preliminary data.</text>
</comment>
<evidence type="ECO:0000313" key="3">
    <source>
        <dbReference type="Proteomes" id="UP001172083"/>
    </source>
</evidence>
<name>A0ABT8LCJ1_9BACT</name>
<reference evidence="2" key="1">
    <citation type="submission" date="2023-06" db="EMBL/GenBank/DDBJ databases">
        <title>Genomic of Agaribacillus aureum.</title>
        <authorList>
            <person name="Wang G."/>
        </authorList>
    </citation>
    <scope>NUCLEOTIDE SEQUENCE</scope>
    <source>
        <strain evidence="2">BMA12</strain>
    </source>
</reference>
<dbReference type="RefSeq" id="WP_346760834.1">
    <property type="nucleotide sequence ID" value="NZ_JAUJEB010000006.1"/>
</dbReference>
<proteinExistence type="predicted"/>
<dbReference type="Pfam" id="PF02661">
    <property type="entry name" value="Fic"/>
    <property type="match status" value="1"/>
</dbReference>
<dbReference type="EMBL" id="JAUJEB010000006">
    <property type="protein sequence ID" value="MDN5215504.1"/>
    <property type="molecule type" value="Genomic_DNA"/>
</dbReference>
<organism evidence="2 3">
    <name type="scientific">Agaribacillus aureus</name>
    <dbReference type="NCBI Taxonomy" id="3051825"/>
    <lineage>
        <taxon>Bacteria</taxon>
        <taxon>Pseudomonadati</taxon>
        <taxon>Bacteroidota</taxon>
        <taxon>Cytophagia</taxon>
        <taxon>Cytophagales</taxon>
        <taxon>Splendidivirgaceae</taxon>
        <taxon>Agaribacillus</taxon>
    </lineage>
</organism>
<dbReference type="Gene3D" id="1.10.3290.10">
    <property type="entry name" value="Fido-like domain"/>
    <property type="match status" value="1"/>
</dbReference>
<keyword evidence="3" id="KW-1185">Reference proteome</keyword>
<dbReference type="PANTHER" id="PTHR13504:SF38">
    <property type="entry name" value="FIDO DOMAIN-CONTAINING PROTEIN"/>
    <property type="match status" value="1"/>
</dbReference>
<protein>
    <submittedName>
        <fullName evidence="2">Fic family protein</fullName>
    </submittedName>
</protein>
<dbReference type="Proteomes" id="UP001172083">
    <property type="component" value="Unassembled WGS sequence"/>
</dbReference>
<dbReference type="InterPro" id="IPR003812">
    <property type="entry name" value="Fido"/>
</dbReference>
<accession>A0ABT8LCJ1</accession>
<evidence type="ECO:0000259" key="1">
    <source>
        <dbReference type="PROSITE" id="PS51459"/>
    </source>
</evidence>
<dbReference type="PANTHER" id="PTHR13504">
    <property type="entry name" value="FIDO DOMAIN-CONTAINING PROTEIN DDB_G0283145"/>
    <property type="match status" value="1"/>
</dbReference>
<feature type="domain" description="Fido" evidence="1">
    <location>
        <begin position="357"/>
        <end position="501"/>
    </location>
</feature>
<dbReference type="InterPro" id="IPR040198">
    <property type="entry name" value="Fido_containing"/>
</dbReference>
<dbReference type="PROSITE" id="PS51459">
    <property type="entry name" value="FIDO"/>
    <property type="match status" value="1"/>
</dbReference>